<reference evidence="5 6" key="1">
    <citation type="journal article" date="2016" name="Genome Biol. Evol.">
        <title>Draft genome sequence of an aflatoxigenic Aspergillus species, A. bombycis.</title>
        <authorList>
            <person name="Moore G.G."/>
            <person name="Mack B.M."/>
            <person name="Beltz S.B."/>
            <person name="Gilbert M.K."/>
        </authorList>
    </citation>
    <scope>NUCLEOTIDE SEQUENCE [LARGE SCALE GENOMIC DNA]</scope>
    <source>
        <strain evidence="6">NRRL 26010</strain>
    </source>
</reference>
<evidence type="ECO:0000256" key="1">
    <source>
        <dbReference type="ARBA" id="ARBA00009364"/>
    </source>
</evidence>
<organism evidence="5 6">
    <name type="scientific">Aspergillus bombycis</name>
    <dbReference type="NCBI Taxonomy" id="109264"/>
    <lineage>
        <taxon>Eukaryota</taxon>
        <taxon>Fungi</taxon>
        <taxon>Dikarya</taxon>
        <taxon>Ascomycota</taxon>
        <taxon>Pezizomycotina</taxon>
        <taxon>Eurotiomycetes</taxon>
        <taxon>Eurotiomycetidae</taxon>
        <taxon>Eurotiales</taxon>
        <taxon>Aspergillaceae</taxon>
        <taxon>Aspergillus</taxon>
    </lineage>
</organism>
<dbReference type="AlphaFoldDB" id="A0A1F8A0E4"/>
<dbReference type="OrthoDB" id="2967263at2759"/>
<dbReference type="GeneID" id="34450462"/>
<dbReference type="PANTHER" id="PTHR10369">
    <property type="entry name" value="60S RIBOSOMAL PROTEIN L36A/L44"/>
    <property type="match status" value="1"/>
</dbReference>
<protein>
    <recommendedName>
        <fullName evidence="7">60S ribosomal protein L44</fullName>
    </recommendedName>
</protein>
<dbReference type="GO" id="GO:0005840">
    <property type="term" value="C:ribosome"/>
    <property type="evidence" value="ECO:0007669"/>
    <property type="project" value="UniProtKB-KW"/>
</dbReference>
<accession>A0A1F8A0E4</accession>
<dbReference type="GO" id="GO:0006412">
    <property type="term" value="P:translation"/>
    <property type="evidence" value="ECO:0007669"/>
    <property type="project" value="InterPro"/>
</dbReference>
<dbReference type="EMBL" id="LYCR01000048">
    <property type="protein sequence ID" value="OGM44929.1"/>
    <property type="molecule type" value="Genomic_DNA"/>
</dbReference>
<dbReference type="STRING" id="109264.A0A1F8A0E4"/>
<dbReference type="GO" id="GO:1990904">
    <property type="term" value="C:ribonucleoprotein complex"/>
    <property type="evidence" value="ECO:0007669"/>
    <property type="project" value="UniProtKB-KW"/>
</dbReference>
<dbReference type="Proteomes" id="UP000179179">
    <property type="component" value="Unassembled WGS sequence"/>
</dbReference>
<dbReference type="SUPFAM" id="SSF57829">
    <property type="entry name" value="Zn-binding ribosomal proteins"/>
    <property type="match status" value="1"/>
</dbReference>
<evidence type="ECO:0000256" key="3">
    <source>
        <dbReference type="ARBA" id="ARBA00023274"/>
    </source>
</evidence>
<keyword evidence="6" id="KW-1185">Reference proteome</keyword>
<dbReference type="Gene3D" id="3.10.450.80">
    <property type="match status" value="1"/>
</dbReference>
<evidence type="ECO:0000313" key="6">
    <source>
        <dbReference type="Proteomes" id="UP000179179"/>
    </source>
</evidence>
<dbReference type="InterPro" id="IPR000552">
    <property type="entry name" value="Ribosomal_eL44"/>
</dbReference>
<comment type="similarity">
    <text evidence="1 4">Belongs to the eukaryotic ribosomal protein eL42 family.</text>
</comment>
<dbReference type="InterPro" id="IPR009097">
    <property type="entry name" value="Cyclic_Pdiesterase"/>
</dbReference>
<dbReference type="Gene3D" id="3.90.1140.10">
    <property type="entry name" value="Cyclic phosphodiesterase"/>
    <property type="match status" value="1"/>
</dbReference>
<dbReference type="Pfam" id="PF00935">
    <property type="entry name" value="Ribosomal_L44"/>
    <property type="match status" value="1"/>
</dbReference>
<dbReference type="InterPro" id="IPR011332">
    <property type="entry name" value="Ribosomal_zn-bd"/>
</dbReference>
<dbReference type="GO" id="GO:0003735">
    <property type="term" value="F:structural constituent of ribosome"/>
    <property type="evidence" value="ECO:0007669"/>
    <property type="project" value="InterPro"/>
</dbReference>
<dbReference type="SUPFAM" id="SSF55144">
    <property type="entry name" value="LigT-like"/>
    <property type="match status" value="1"/>
</dbReference>
<dbReference type="InterPro" id="IPR053708">
    <property type="entry name" value="Ribosomal_LSU_eL42"/>
</dbReference>
<evidence type="ECO:0000313" key="5">
    <source>
        <dbReference type="EMBL" id="OGM44929.1"/>
    </source>
</evidence>
<dbReference type="FunFam" id="3.10.450.80:FF:000001">
    <property type="entry name" value="60S ribosomal protein L44"/>
    <property type="match status" value="1"/>
</dbReference>
<sequence length="429" mass="48212">MSEITSSKPEIPNPFEQILTDCQHDPIEVQDRYENHRTNRNAQSKAKLLSPDFSGWQIDEILRKLHAQATDAQRDNEPSFVDPRNNFTLYARPPPGIRELVAEIQADIQDAAPGIWVTPPDSLHITVMEMASGRTEADIEAFLTHLQESGTIPDLVDYTFHHRTRLVKPILSYDATAMALSFVPAAGEETAVGNQAYCDEGDRYTYHHLRRDLFDRLTAAGLLMKPRYIVPSAHVTIARFIAHDGFIVEGSEPGGVPVVDQERVAALVERIEQINGKLRQKYWPQGNGPISAKGEWIIGQGKGLELCKEEQKTTLIGCGLLMPEVNVPKTRRTYCKGKECKKHTQHKVTQYKAGKASLYAQGKRRYDRKQSGYGGQTKPVFHKKAKTTKKIVLRLECTACKQKKQLSLKRCKHFELGGDKKTKGAALVF</sequence>
<keyword evidence="3 4" id="KW-0687">Ribonucleoprotein</keyword>
<comment type="caution">
    <text evidence="5">The sequence shown here is derived from an EMBL/GenBank/DDBJ whole genome shotgun (WGS) entry which is preliminary data.</text>
</comment>
<evidence type="ECO:0000256" key="4">
    <source>
        <dbReference type="RuleBase" id="RU000666"/>
    </source>
</evidence>
<evidence type="ECO:0000256" key="2">
    <source>
        <dbReference type="ARBA" id="ARBA00022980"/>
    </source>
</evidence>
<proteinExistence type="inferred from homology"/>
<evidence type="ECO:0008006" key="7">
    <source>
        <dbReference type="Google" id="ProtNLM"/>
    </source>
</evidence>
<keyword evidence="2 4" id="KW-0689">Ribosomal protein</keyword>
<dbReference type="RefSeq" id="XP_022388646.1">
    <property type="nucleotide sequence ID" value="XM_022534201.1"/>
</dbReference>
<gene>
    <name evidence="5" type="ORF">ABOM_007072</name>
</gene>
<name>A0A1F8A0E4_9EURO</name>
<dbReference type="PROSITE" id="PS01172">
    <property type="entry name" value="RIBOSOMAL_L44E"/>
    <property type="match status" value="1"/>
</dbReference>